<organism evidence="2 3">
    <name type="scientific">Sebaldella termitidis (strain ATCC 33386 / NCTC 11300)</name>
    <dbReference type="NCBI Taxonomy" id="526218"/>
    <lineage>
        <taxon>Bacteria</taxon>
        <taxon>Fusobacteriati</taxon>
        <taxon>Fusobacteriota</taxon>
        <taxon>Fusobacteriia</taxon>
        <taxon>Fusobacteriales</taxon>
        <taxon>Leptotrichiaceae</taxon>
        <taxon>Sebaldella</taxon>
    </lineage>
</organism>
<reference evidence="3" key="1">
    <citation type="submission" date="2009-09" db="EMBL/GenBank/DDBJ databases">
        <title>The complete chromosome of Sebaldella termitidis ATCC 33386.</title>
        <authorList>
            <consortium name="US DOE Joint Genome Institute (JGI-PGF)"/>
            <person name="Lucas S."/>
            <person name="Copeland A."/>
            <person name="Lapidus A."/>
            <person name="Glavina del Rio T."/>
            <person name="Dalin E."/>
            <person name="Tice H."/>
            <person name="Bruce D."/>
            <person name="Goodwin L."/>
            <person name="Pitluck S."/>
            <person name="Kyrpides N."/>
            <person name="Mavromatis K."/>
            <person name="Ivanova N."/>
            <person name="Mikhailova N."/>
            <person name="Sims D."/>
            <person name="Meincke L."/>
            <person name="Brettin T."/>
            <person name="Detter J.C."/>
            <person name="Han C."/>
            <person name="Larimer F."/>
            <person name="Land M."/>
            <person name="Hauser L."/>
            <person name="Markowitz V."/>
            <person name="Cheng J.F."/>
            <person name="Hugenholtz P."/>
            <person name="Woyke T."/>
            <person name="Wu D."/>
            <person name="Eisen J.A."/>
        </authorList>
    </citation>
    <scope>NUCLEOTIDE SEQUENCE [LARGE SCALE GENOMIC DNA]</scope>
    <source>
        <strain evidence="3">ATCC 33386 / NCTC 11300</strain>
    </source>
</reference>
<dbReference type="RefSeq" id="WP_012859574.1">
    <property type="nucleotide sequence ID" value="NC_013517.1"/>
</dbReference>
<feature type="transmembrane region" description="Helical" evidence="1">
    <location>
        <begin position="95"/>
        <end position="113"/>
    </location>
</feature>
<keyword evidence="1" id="KW-1133">Transmembrane helix</keyword>
<feature type="transmembrane region" description="Helical" evidence="1">
    <location>
        <begin position="43"/>
        <end position="62"/>
    </location>
</feature>
<dbReference type="InterPro" id="IPR011737">
    <property type="entry name" value="CHP02206_TP0381"/>
</dbReference>
<name>D1AJR7_SEBTE</name>
<keyword evidence="1" id="KW-0812">Transmembrane</keyword>
<evidence type="ECO:0000313" key="2">
    <source>
        <dbReference type="EMBL" id="ACZ06974.1"/>
    </source>
</evidence>
<dbReference type="KEGG" id="str:Sterm_0089"/>
<feature type="transmembrane region" description="Helical" evidence="1">
    <location>
        <begin position="74"/>
        <end position="90"/>
    </location>
</feature>
<evidence type="ECO:0000313" key="3">
    <source>
        <dbReference type="Proteomes" id="UP000000845"/>
    </source>
</evidence>
<feature type="transmembrane region" description="Helical" evidence="1">
    <location>
        <begin position="151"/>
        <end position="172"/>
    </location>
</feature>
<dbReference type="eggNOG" id="COG5522">
    <property type="taxonomic scope" value="Bacteria"/>
</dbReference>
<dbReference type="Pfam" id="PF14808">
    <property type="entry name" value="TMEM164"/>
    <property type="match status" value="1"/>
</dbReference>
<keyword evidence="3" id="KW-1185">Reference proteome</keyword>
<evidence type="ECO:0008006" key="4">
    <source>
        <dbReference type="Google" id="ProtNLM"/>
    </source>
</evidence>
<accession>D1AJR7</accession>
<dbReference type="Proteomes" id="UP000000845">
    <property type="component" value="Chromosome"/>
</dbReference>
<proteinExistence type="predicted"/>
<dbReference type="HOGENOM" id="CLU_088526_2_0_0"/>
<reference evidence="2 3" key="2">
    <citation type="journal article" date="2010" name="Stand. Genomic Sci.">
        <title>Complete genome sequence of Sebaldella termitidis type strain (NCTC 11300).</title>
        <authorList>
            <person name="Harmon-Smith M."/>
            <person name="Celia L."/>
            <person name="Chertkov O."/>
            <person name="Lapidus A."/>
            <person name="Copeland A."/>
            <person name="Glavina Del Rio T."/>
            <person name="Nolan M."/>
            <person name="Lucas S."/>
            <person name="Tice H."/>
            <person name="Cheng J.F."/>
            <person name="Han C."/>
            <person name="Detter J.C."/>
            <person name="Bruce D."/>
            <person name="Goodwin L."/>
            <person name="Pitluck S."/>
            <person name="Pati A."/>
            <person name="Liolios K."/>
            <person name="Ivanova N."/>
            <person name="Mavromatis K."/>
            <person name="Mikhailova N."/>
            <person name="Chen A."/>
            <person name="Palaniappan K."/>
            <person name="Land M."/>
            <person name="Hauser L."/>
            <person name="Chang Y.J."/>
            <person name="Jeffries C.D."/>
            <person name="Brettin T."/>
            <person name="Goker M."/>
            <person name="Beck B."/>
            <person name="Bristow J."/>
            <person name="Eisen J.A."/>
            <person name="Markowitz V."/>
            <person name="Hugenholtz P."/>
            <person name="Kyrpides N.C."/>
            <person name="Klenk H.P."/>
            <person name="Chen F."/>
        </authorList>
    </citation>
    <scope>NUCLEOTIDE SEQUENCE [LARGE SCALE GENOMIC DNA]</scope>
    <source>
        <strain evidence="3">ATCC 33386 / NCTC 11300</strain>
    </source>
</reference>
<dbReference type="STRING" id="526218.Sterm_0089"/>
<evidence type="ECO:0000256" key="1">
    <source>
        <dbReference type="SAM" id="Phobius"/>
    </source>
</evidence>
<dbReference type="NCBIfam" id="TIGR02206">
    <property type="entry name" value="intg_mem_TP0381"/>
    <property type="match status" value="1"/>
</dbReference>
<protein>
    <recommendedName>
        <fullName evidence="4">TIGR02206 family membrane protein</fullName>
    </recommendedName>
</protein>
<gene>
    <name evidence="2" type="ordered locus">Sterm_0089</name>
</gene>
<sequence length="225" mass="26250">MNPAYSFSYYNYEHIINLILCLVLGLIILGFPKYTKINVNKFGTVLGYLILFLKIFETIYRIKYEHFTLPESLPLHFCNFTMIICGLYLITKSNILFNITYFFSFGAVMALILPGVNTYYHQLFFVLFMVSHATVVIAMLYGFIWLKSKPTFSGMTVSIITVLILFLTSYLYNNKFGTNFMFLKVYIVPFLDFIKPFSLYIGILITAFILIIILLYIPFRKNKRG</sequence>
<dbReference type="AlphaFoldDB" id="D1AJR7"/>
<dbReference type="EMBL" id="CP001739">
    <property type="protein sequence ID" value="ACZ06974.1"/>
    <property type="molecule type" value="Genomic_DNA"/>
</dbReference>
<feature type="transmembrane region" description="Helical" evidence="1">
    <location>
        <begin position="119"/>
        <end position="144"/>
    </location>
</feature>
<feature type="transmembrane region" description="Helical" evidence="1">
    <location>
        <begin position="197"/>
        <end position="219"/>
    </location>
</feature>
<keyword evidence="1" id="KW-0472">Membrane</keyword>
<feature type="transmembrane region" description="Helical" evidence="1">
    <location>
        <begin position="12"/>
        <end position="31"/>
    </location>
</feature>